<sequence length="392" mass="39632">MTLVDVADVGGAARRMWPLASDAERRALTARAAWTVLAEPGDGVAGALVAAFGAQDALRMVEEGLRPDDVRAAGLPGRSLAPAQARWRPRLDGRLLGKALGDATRAGLSLLTPDDPAWPSQLDDLGAHAPTALWVRGDGSALARLARSVAIVGARAATPYGEHVAAELAAELADRGVAVVSGAAYGIDGAAHRAVLGSGGLTVAMVAGGANVVYPAGHARLLAELSRSGAVASETAPGATPTKWRFLQRNRLIAALSAATVVVEAGARSGTLNTAGHAAALGRPLGAVPGPVTSATSAGCHRLLREYDAQCVTGTADVLELIGEASADAPAPVGGPSAEETRARDALSSRTPRTLDEISRRSGMAAGDVQAALGLLELSGSVRRVADGWLLG</sequence>
<dbReference type="RefSeq" id="WP_317138054.1">
    <property type="nucleotide sequence ID" value="NZ_CP118157.1"/>
</dbReference>
<dbReference type="InterPro" id="IPR036388">
    <property type="entry name" value="WH-like_DNA-bd_sf"/>
</dbReference>
<feature type="domain" description="Smf/DprA SLOG" evidence="3">
    <location>
        <begin position="110"/>
        <end position="321"/>
    </location>
</feature>
<evidence type="ECO:0000256" key="2">
    <source>
        <dbReference type="SAM" id="MobiDB-lite"/>
    </source>
</evidence>
<accession>A0AA97FDN4</accession>
<dbReference type="InterPro" id="IPR003488">
    <property type="entry name" value="DprA"/>
</dbReference>
<dbReference type="NCBIfam" id="TIGR00732">
    <property type="entry name" value="dprA"/>
    <property type="match status" value="1"/>
</dbReference>
<dbReference type="InterPro" id="IPR041614">
    <property type="entry name" value="DprA_WH"/>
</dbReference>
<comment type="similarity">
    <text evidence="1">Belongs to the DprA/Smf family.</text>
</comment>
<organism evidence="5 6">
    <name type="scientific">Microbacterium betulae</name>
    <dbReference type="NCBI Taxonomy" id="2981139"/>
    <lineage>
        <taxon>Bacteria</taxon>
        <taxon>Bacillati</taxon>
        <taxon>Actinomycetota</taxon>
        <taxon>Actinomycetes</taxon>
        <taxon>Micrococcales</taxon>
        <taxon>Microbacteriaceae</taxon>
        <taxon>Microbacterium</taxon>
    </lineage>
</organism>
<evidence type="ECO:0000259" key="4">
    <source>
        <dbReference type="Pfam" id="PF17782"/>
    </source>
</evidence>
<dbReference type="GO" id="GO:0009294">
    <property type="term" value="P:DNA-mediated transformation"/>
    <property type="evidence" value="ECO:0007669"/>
    <property type="project" value="InterPro"/>
</dbReference>
<reference evidence="5 6" key="1">
    <citation type="submission" date="2023-02" db="EMBL/GenBank/DDBJ databases">
        <title>Microbacterium betulae sp. nov., isolated from birch wood.</title>
        <authorList>
            <person name="Pasciak M."/>
            <person name="Pawlik K.J."/>
            <person name="Martynowski D."/>
            <person name="Laczmanski L."/>
            <person name="Ciekot J."/>
            <person name="Szponar B."/>
            <person name="Wojcik-Fatla A."/>
            <person name="Mackiewicz B."/>
            <person name="Farian E."/>
            <person name="Cholewa G."/>
            <person name="Cholewa A."/>
            <person name="Dutkiewicz J."/>
        </authorList>
    </citation>
    <scope>NUCLEOTIDE SEQUENCE [LARGE SCALE GENOMIC DNA]</scope>
    <source>
        <strain evidence="5 6">AB</strain>
    </source>
</reference>
<dbReference type="Pfam" id="PF02481">
    <property type="entry name" value="DNA_processg_A"/>
    <property type="match status" value="1"/>
</dbReference>
<feature type="region of interest" description="Disordered" evidence="2">
    <location>
        <begin position="327"/>
        <end position="350"/>
    </location>
</feature>
<dbReference type="Gene3D" id="3.40.50.450">
    <property type="match status" value="1"/>
</dbReference>
<dbReference type="KEGG" id="mbet:N8K70_09215"/>
<name>A0AA97FDN4_9MICO</name>
<keyword evidence="6" id="KW-1185">Reference proteome</keyword>
<dbReference type="Gene3D" id="1.10.10.10">
    <property type="entry name" value="Winged helix-like DNA-binding domain superfamily/Winged helix DNA-binding domain"/>
    <property type="match status" value="1"/>
</dbReference>
<dbReference type="SUPFAM" id="SSF102405">
    <property type="entry name" value="MCP/YpsA-like"/>
    <property type="match status" value="1"/>
</dbReference>
<evidence type="ECO:0000256" key="1">
    <source>
        <dbReference type="ARBA" id="ARBA00006525"/>
    </source>
</evidence>
<dbReference type="PANTHER" id="PTHR43022">
    <property type="entry name" value="PROTEIN SMF"/>
    <property type="match status" value="1"/>
</dbReference>
<dbReference type="AlphaFoldDB" id="A0AA97FDN4"/>
<dbReference type="Pfam" id="PF17782">
    <property type="entry name" value="WHD_DprA"/>
    <property type="match status" value="1"/>
</dbReference>
<feature type="compositionally biased region" description="Basic and acidic residues" evidence="2">
    <location>
        <begin position="339"/>
        <end position="350"/>
    </location>
</feature>
<dbReference type="PANTHER" id="PTHR43022:SF1">
    <property type="entry name" value="PROTEIN SMF"/>
    <property type="match status" value="1"/>
</dbReference>
<dbReference type="Proteomes" id="UP001305498">
    <property type="component" value="Chromosome"/>
</dbReference>
<feature type="domain" description="DprA winged helix" evidence="4">
    <location>
        <begin position="328"/>
        <end position="388"/>
    </location>
</feature>
<gene>
    <name evidence="5" type="primary">dprA</name>
    <name evidence="5" type="ORF">N8K70_09215</name>
</gene>
<evidence type="ECO:0000259" key="3">
    <source>
        <dbReference type="Pfam" id="PF02481"/>
    </source>
</evidence>
<evidence type="ECO:0000313" key="5">
    <source>
        <dbReference type="EMBL" id="WOF21576.1"/>
    </source>
</evidence>
<protein>
    <submittedName>
        <fullName evidence="5">DNA-processing protein DprA</fullName>
    </submittedName>
</protein>
<proteinExistence type="inferred from homology"/>
<evidence type="ECO:0000313" key="6">
    <source>
        <dbReference type="Proteomes" id="UP001305498"/>
    </source>
</evidence>
<dbReference type="InterPro" id="IPR057666">
    <property type="entry name" value="DrpA_SLOG"/>
</dbReference>
<dbReference type="EMBL" id="CP118157">
    <property type="protein sequence ID" value="WOF21576.1"/>
    <property type="molecule type" value="Genomic_DNA"/>
</dbReference>